<evidence type="ECO:0008006" key="4">
    <source>
        <dbReference type="Google" id="ProtNLM"/>
    </source>
</evidence>
<name>A0AAD6UVB8_9AGAR</name>
<feature type="compositionally biased region" description="Basic and acidic residues" evidence="1">
    <location>
        <begin position="282"/>
        <end position="291"/>
    </location>
</feature>
<gene>
    <name evidence="2" type="ORF">GGX14DRAFT_474901</name>
</gene>
<evidence type="ECO:0000313" key="3">
    <source>
        <dbReference type="Proteomes" id="UP001219525"/>
    </source>
</evidence>
<feature type="compositionally biased region" description="Gly residues" evidence="1">
    <location>
        <begin position="306"/>
        <end position="330"/>
    </location>
</feature>
<proteinExistence type="predicted"/>
<feature type="compositionally biased region" description="Basic and acidic residues" evidence="1">
    <location>
        <begin position="332"/>
        <end position="346"/>
    </location>
</feature>
<dbReference type="Proteomes" id="UP001219525">
    <property type="component" value="Unassembled WGS sequence"/>
</dbReference>
<dbReference type="AlphaFoldDB" id="A0AAD6UVB8"/>
<evidence type="ECO:0000256" key="1">
    <source>
        <dbReference type="SAM" id="MobiDB-lite"/>
    </source>
</evidence>
<dbReference type="EMBL" id="JARJCW010000090">
    <property type="protein sequence ID" value="KAJ7195490.1"/>
    <property type="molecule type" value="Genomic_DNA"/>
</dbReference>
<evidence type="ECO:0000313" key="2">
    <source>
        <dbReference type="EMBL" id="KAJ7195490.1"/>
    </source>
</evidence>
<accession>A0AAD6UVB8</accession>
<sequence length="404" mass="44815">MSLLHARPLWALNDITQINTCGSIYIFHPMDPDFPFLIFDAFSSTPNGDMLGGVPLGAILDTCYVAAGNKSGKLYDSEKADVDDSDPDALLVPGKYQFVIVQDGGELDQNYDLCTTFAVWTPPKYIPRRWQGGDGNYVMPYTTKTEVSVAVRTEDKRCISTGATTALQASHMMPESEEEWVEDHFMILIGYGGNPKEELNSMRNEVAFRADLNGQGLDQAVFFFVPYARSVTALFVDNKAPDLASRYHFIHTAFPTRIRRGYLFVRFAWNVFKHWGSMLDAVQKRKDQRKRDKDKRKHDESDDGTDGGTTRGTSGGGLGGSGPGDGGPGGSSRDDKRPRPDDSDKRGGKKRKRGSRQQDIVEDDSLPTEDASALETDDEEQLAVYEFLDAVVSSEYHLSCLTDS</sequence>
<protein>
    <recommendedName>
        <fullName evidence="4">HNH nuclease domain-containing protein</fullName>
    </recommendedName>
</protein>
<feature type="region of interest" description="Disordered" evidence="1">
    <location>
        <begin position="282"/>
        <end position="378"/>
    </location>
</feature>
<organism evidence="2 3">
    <name type="scientific">Mycena pura</name>
    <dbReference type="NCBI Taxonomy" id="153505"/>
    <lineage>
        <taxon>Eukaryota</taxon>
        <taxon>Fungi</taxon>
        <taxon>Dikarya</taxon>
        <taxon>Basidiomycota</taxon>
        <taxon>Agaricomycotina</taxon>
        <taxon>Agaricomycetes</taxon>
        <taxon>Agaricomycetidae</taxon>
        <taxon>Agaricales</taxon>
        <taxon>Marasmiineae</taxon>
        <taxon>Mycenaceae</taxon>
        <taxon>Mycena</taxon>
    </lineage>
</organism>
<reference evidence="2" key="1">
    <citation type="submission" date="2023-03" db="EMBL/GenBank/DDBJ databases">
        <title>Massive genome expansion in bonnet fungi (Mycena s.s.) driven by repeated elements and novel gene families across ecological guilds.</title>
        <authorList>
            <consortium name="Lawrence Berkeley National Laboratory"/>
            <person name="Harder C.B."/>
            <person name="Miyauchi S."/>
            <person name="Viragh M."/>
            <person name="Kuo A."/>
            <person name="Thoen E."/>
            <person name="Andreopoulos B."/>
            <person name="Lu D."/>
            <person name="Skrede I."/>
            <person name="Drula E."/>
            <person name="Henrissat B."/>
            <person name="Morin E."/>
            <person name="Kohler A."/>
            <person name="Barry K."/>
            <person name="LaButti K."/>
            <person name="Morin E."/>
            <person name="Salamov A."/>
            <person name="Lipzen A."/>
            <person name="Mereny Z."/>
            <person name="Hegedus B."/>
            <person name="Baldrian P."/>
            <person name="Stursova M."/>
            <person name="Weitz H."/>
            <person name="Taylor A."/>
            <person name="Grigoriev I.V."/>
            <person name="Nagy L.G."/>
            <person name="Martin F."/>
            <person name="Kauserud H."/>
        </authorList>
    </citation>
    <scope>NUCLEOTIDE SEQUENCE</scope>
    <source>
        <strain evidence="2">9144</strain>
    </source>
</reference>
<keyword evidence="3" id="KW-1185">Reference proteome</keyword>
<comment type="caution">
    <text evidence="2">The sequence shown here is derived from an EMBL/GenBank/DDBJ whole genome shotgun (WGS) entry which is preliminary data.</text>
</comment>